<proteinExistence type="predicted"/>
<dbReference type="PATRIC" id="fig|43658.5.peg.2899"/>
<evidence type="ECO:0000313" key="2">
    <source>
        <dbReference type="Proteomes" id="UP000033452"/>
    </source>
</evidence>
<organism evidence="1 2">
    <name type="scientific">Pseudoalteromonas rubra</name>
    <dbReference type="NCBI Taxonomy" id="43658"/>
    <lineage>
        <taxon>Bacteria</taxon>
        <taxon>Pseudomonadati</taxon>
        <taxon>Pseudomonadota</taxon>
        <taxon>Gammaproteobacteria</taxon>
        <taxon>Alteromonadales</taxon>
        <taxon>Pseudoalteromonadaceae</taxon>
        <taxon>Pseudoalteromonas</taxon>
    </lineage>
</organism>
<sequence>MEINTDFEKMSFHDASINDVSRSDSKITIVLSGIFISKEHPGSNGKDLIVQNGVMTLYNASNEKSLTWLNDVASVSHKTPEYPIDEIMNAKFDGSTFHFDGFKETMPWHEWFIQATSFNLVAFDVVETTS</sequence>
<protein>
    <submittedName>
        <fullName evidence="1">Uncharacterized protein</fullName>
    </submittedName>
</protein>
<comment type="caution">
    <text evidence="1">The sequence shown here is derived from an EMBL/GenBank/DDBJ whole genome shotgun (WGS) entry which is preliminary data.</text>
</comment>
<name>A0A0F4QKZ5_9GAMM</name>
<dbReference type="Proteomes" id="UP000033452">
    <property type="component" value="Unassembled WGS sequence"/>
</dbReference>
<dbReference type="OrthoDB" id="5889052at2"/>
<gene>
    <name evidence="1" type="ORF">TW77_13740</name>
</gene>
<reference evidence="1 2" key="1">
    <citation type="journal article" date="2015" name="BMC Genomics">
        <title>Genome mining reveals unlocked bioactive potential of marine Gram-negative bacteria.</title>
        <authorList>
            <person name="Machado H."/>
            <person name="Sonnenschein E.C."/>
            <person name="Melchiorsen J."/>
            <person name="Gram L."/>
        </authorList>
    </citation>
    <scope>NUCLEOTIDE SEQUENCE [LARGE SCALE GENOMIC DNA]</scope>
    <source>
        <strain evidence="1 2">S2471</strain>
    </source>
</reference>
<dbReference type="RefSeq" id="WP_046005557.1">
    <property type="nucleotide sequence ID" value="NZ_JXYA01000031.1"/>
</dbReference>
<evidence type="ECO:0000313" key="1">
    <source>
        <dbReference type="EMBL" id="KJZ07925.1"/>
    </source>
</evidence>
<accession>A0A0F4QKZ5</accession>
<dbReference type="EMBL" id="JXYA01000031">
    <property type="protein sequence ID" value="KJZ07925.1"/>
    <property type="molecule type" value="Genomic_DNA"/>
</dbReference>
<keyword evidence="2" id="KW-1185">Reference proteome</keyword>
<dbReference type="AlphaFoldDB" id="A0A0F4QKZ5"/>